<dbReference type="GO" id="GO:0003993">
    <property type="term" value="F:acid phosphatase activity"/>
    <property type="evidence" value="ECO:0007669"/>
    <property type="project" value="UniProtKB-EC"/>
</dbReference>
<accession>D1AV51</accession>
<keyword evidence="8" id="KW-0479">Metal-binding</keyword>
<comment type="catalytic activity">
    <reaction evidence="1">
        <text>a phosphate monoester + H2O = an alcohol + phosphate</text>
        <dbReference type="Rhea" id="RHEA:15017"/>
        <dbReference type="ChEBI" id="CHEBI:15377"/>
        <dbReference type="ChEBI" id="CHEBI:30879"/>
        <dbReference type="ChEBI" id="CHEBI:43474"/>
        <dbReference type="ChEBI" id="CHEBI:67140"/>
        <dbReference type="EC" id="3.1.3.2"/>
    </reaction>
</comment>
<dbReference type="InterPro" id="IPR010025">
    <property type="entry name" value="HAD-SF_ppase_IIIB_AphA"/>
</dbReference>
<dbReference type="RefSeq" id="WP_012859158.1">
    <property type="nucleotide sequence ID" value="NC_013515.1"/>
</dbReference>
<evidence type="ECO:0000256" key="12">
    <source>
        <dbReference type="ARBA" id="ARBA00022842"/>
    </source>
</evidence>
<dbReference type="eggNOG" id="COG3700">
    <property type="taxonomic scope" value="Bacteria"/>
</dbReference>
<evidence type="ECO:0000256" key="6">
    <source>
        <dbReference type="ARBA" id="ARBA00012646"/>
    </source>
</evidence>
<reference evidence="14 15" key="1">
    <citation type="journal article" date="2009" name="Stand. Genomic Sci.">
        <title>Complete genome sequence of Streptobacillus moniliformis type strain (9901T).</title>
        <authorList>
            <person name="Nolan M."/>
            <person name="Gronow S."/>
            <person name="Lapidus A."/>
            <person name="Ivanova N."/>
            <person name="Copeland A."/>
            <person name="Lucas S."/>
            <person name="Del Rio T.G."/>
            <person name="Chen F."/>
            <person name="Tice H."/>
            <person name="Pitluck S."/>
            <person name="Cheng J.F."/>
            <person name="Sims D."/>
            <person name="Meincke L."/>
            <person name="Bruce D."/>
            <person name="Goodwin L."/>
            <person name="Brettin T."/>
            <person name="Han C."/>
            <person name="Detter J.C."/>
            <person name="Ovchinikova G."/>
            <person name="Pati A."/>
            <person name="Mavromatis K."/>
            <person name="Mikhailova N."/>
            <person name="Chen A."/>
            <person name="Palaniappan K."/>
            <person name="Land M."/>
            <person name="Hauser L."/>
            <person name="Chang Y.J."/>
            <person name="Jeffries C.D."/>
            <person name="Rohde M."/>
            <person name="Sproer C."/>
            <person name="Goker M."/>
            <person name="Bristow J."/>
            <person name="Eisen J.A."/>
            <person name="Markowitz V."/>
            <person name="Hugenholtz P."/>
            <person name="Kyrpides N.C."/>
            <person name="Klenk H.P."/>
            <person name="Chain P."/>
        </authorList>
    </citation>
    <scope>NUCLEOTIDE SEQUENCE [LARGE SCALE GENOMIC DNA]</scope>
    <source>
        <strain evidence="15">ATCC 14647 / DSM 12112 / NCTC 10651 / 9901</strain>
    </source>
</reference>
<dbReference type="OrthoDB" id="2234478at2"/>
<comment type="subcellular location">
    <subcellularLocation>
        <location evidence="3">Periplasm</location>
    </subcellularLocation>
</comment>
<evidence type="ECO:0000256" key="11">
    <source>
        <dbReference type="ARBA" id="ARBA00022801"/>
    </source>
</evidence>
<dbReference type="Proteomes" id="UP000002072">
    <property type="component" value="Chromosome"/>
</dbReference>
<dbReference type="SFLD" id="SFLDG01127">
    <property type="entry name" value="C1.3:_Acid_Phosphatase_Like"/>
    <property type="match status" value="1"/>
</dbReference>
<name>D1AV51_STRM9</name>
<evidence type="ECO:0000313" key="14">
    <source>
        <dbReference type="EMBL" id="ACZ01611.1"/>
    </source>
</evidence>
<dbReference type="GeneID" id="29674128"/>
<proteinExistence type="inferred from homology"/>
<keyword evidence="12" id="KW-0460">Magnesium</keyword>
<organism evidence="14 15">
    <name type="scientific">Streptobacillus moniliformis (strain ATCC 14647 / DSM 12112 / NCTC 10651 / 9901)</name>
    <dbReference type="NCBI Taxonomy" id="519441"/>
    <lineage>
        <taxon>Bacteria</taxon>
        <taxon>Fusobacteriati</taxon>
        <taxon>Fusobacteriota</taxon>
        <taxon>Fusobacteriia</taxon>
        <taxon>Fusobacteriales</taxon>
        <taxon>Leptotrichiaceae</taxon>
        <taxon>Streptobacillus</taxon>
    </lineage>
</organism>
<dbReference type="GO" id="GO:0030288">
    <property type="term" value="C:outer membrane-bounded periplasmic space"/>
    <property type="evidence" value="ECO:0007669"/>
    <property type="project" value="InterPro"/>
</dbReference>
<dbReference type="SUPFAM" id="SSF56784">
    <property type="entry name" value="HAD-like"/>
    <property type="match status" value="1"/>
</dbReference>
<dbReference type="InterPro" id="IPR023214">
    <property type="entry name" value="HAD_sf"/>
</dbReference>
<evidence type="ECO:0000256" key="1">
    <source>
        <dbReference type="ARBA" id="ARBA00000032"/>
    </source>
</evidence>
<dbReference type="NCBIfam" id="TIGR01672">
    <property type="entry name" value="AphA"/>
    <property type="match status" value="1"/>
</dbReference>
<evidence type="ECO:0000256" key="10">
    <source>
        <dbReference type="ARBA" id="ARBA00022764"/>
    </source>
</evidence>
<dbReference type="InterPro" id="IPR005519">
    <property type="entry name" value="Acid_phosphat_B-like"/>
</dbReference>
<evidence type="ECO:0000256" key="13">
    <source>
        <dbReference type="SAM" id="SignalP"/>
    </source>
</evidence>
<evidence type="ECO:0000256" key="5">
    <source>
        <dbReference type="ARBA" id="ARBA00011881"/>
    </source>
</evidence>
<comment type="cofactor">
    <cofactor evidence="2">
        <name>Mg(2+)</name>
        <dbReference type="ChEBI" id="CHEBI:18420"/>
    </cofactor>
</comment>
<keyword evidence="11 14" id="KW-0378">Hydrolase</keyword>
<dbReference type="Pfam" id="PF03767">
    <property type="entry name" value="Acid_phosphat_B"/>
    <property type="match status" value="1"/>
</dbReference>
<evidence type="ECO:0000256" key="9">
    <source>
        <dbReference type="ARBA" id="ARBA00022729"/>
    </source>
</evidence>
<dbReference type="HOGENOM" id="CLU_081496_0_0_0"/>
<dbReference type="EC" id="3.1.3.2" evidence="6"/>
<keyword evidence="9 13" id="KW-0732">Signal</keyword>
<keyword evidence="10" id="KW-0574">Periplasm</keyword>
<keyword evidence="15" id="KW-1185">Reference proteome</keyword>
<dbReference type="GO" id="GO:0046872">
    <property type="term" value="F:metal ion binding"/>
    <property type="evidence" value="ECO:0007669"/>
    <property type="project" value="UniProtKB-KW"/>
</dbReference>
<dbReference type="EMBL" id="CP001779">
    <property type="protein sequence ID" value="ACZ01611.1"/>
    <property type="molecule type" value="Genomic_DNA"/>
</dbReference>
<evidence type="ECO:0000256" key="8">
    <source>
        <dbReference type="ARBA" id="ARBA00022723"/>
    </source>
</evidence>
<sequence>MKKLLLLTALMSITTFAAGPKVPYTHEGFYTTENVQKAVHFVSVEQIEKSLEGQGPINVSFDIDDTLLHSSGYFRYGIDYFQIPNHPRGRNSYLDNQKYWDYLAEMGDEHSIPKISAQKLIDMHLKRGDRIFFITGRTKHSKDKNYSSTKTSKTLKRFFNLPYEVYIEYAGEKQVGGYKYDKSFYIKKHNVSIHYGDSDDDILAARELNIRGIRVQRAYNSTNPQKLNGGYGEEVLINSAW</sequence>
<dbReference type="STRING" id="519441.Smon_1155"/>
<evidence type="ECO:0000256" key="3">
    <source>
        <dbReference type="ARBA" id="ARBA00004418"/>
    </source>
</evidence>
<evidence type="ECO:0000256" key="4">
    <source>
        <dbReference type="ARBA" id="ARBA00007752"/>
    </source>
</evidence>
<feature type="signal peptide" evidence="13">
    <location>
        <begin position="1"/>
        <end position="17"/>
    </location>
</feature>
<comment type="similarity">
    <text evidence="4">Belongs to the class B bacterial acid phosphatase family.</text>
</comment>
<feature type="chain" id="PRO_5003021092" description="Class B acid phosphatase" evidence="13">
    <location>
        <begin position="18"/>
        <end position="241"/>
    </location>
</feature>
<evidence type="ECO:0000256" key="7">
    <source>
        <dbReference type="ARBA" id="ARBA00022113"/>
    </source>
</evidence>
<dbReference type="InterPro" id="IPR036412">
    <property type="entry name" value="HAD-like_sf"/>
</dbReference>
<protein>
    <recommendedName>
        <fullName evidence="7">Class B acid phosphatase</fullName>
        <ecNumber evidence="6">3.1.3.2</ecNumber>
    </recommendedName>
</protein>
<gene>
    <name evidence="14" type="ordered locus">Smon_1155</name>
</gene>
<comment type="subunit">
    <text evidence="5">Homotetramer.</text>
</comment>
<dbReference type="AlphaFoldDB" id="D1AV51"/>
<evidence type="ECO:0000256" key="2">
    <source>
        <dbReference type="ARBA" id="ARBA00001946"/>
    </source>
</evidence>
<dbReference type="Gene3D" id="3.40.50.1000">
    <property type="entry name" value="HAD superfamily/HAD-like"/>
    <property type="match status" value="1"/>
</dbReference>
<dbReference type="KEGG" id="smf:Smon_1155"/>
<evidence type="ECO:0000313" key="15">
    <source>
        <dbReference type="Proteomes" id="UP000002072"/>
    </source>
</evidence>
<dbReference type="SFLD" id="SFLDS00003">
    <property type="entry name" value="Haloacid_Dehalogenase"/>
    <property type="match status" value="1"/>
</dbReference>